<keyword evidence="2" id="KW-0732">Signal</keyword>
<dbReference type="EMBL" id="CP136336">
    <property type="protein sequence ID" value="WOB05920.1"/>
    <property type="molecule type" value="Genomic_DNA"/>
</dbReference>
<evidence type="ECO:0000256" key="2">
    <source>
        <dbReference type="SAM" id="SignalP"/>
    </source>
</evidence>
<evidence type="ECO:0000313" key="4">
    <source>
        <dbReference type="Proteomes" id="UP001303946"/>
    </source>
</evidence>
<dbReference type="InterPro" id="IPR005064">
    <property type="entry name" value="BUG"/>
</dbReference>
<gene>
    <name evidence="3" type="ORF">RXV79_13420</name>
</gene>
<dbReference type="Gene3D" id="3.40.190.10">
    <property type="entry name" value="Periplasmic binding protein-like II"/>
    <property type="match status" value="1"/>
</dbReference>
<name>A0ABZ0CLS1_9BURK</name>
<comment type="similarity">
    <text evidence="1">Belongs to the UPF0065 (bug) family.</text>
</comment>
<organism evidence="3 4">
    <name type="scientific">Piscinibacter gummiphilus</name>
    <dbReference type="NCBI Taxonomy" id="946333"/>
    <lineage>
        <taxon>Bacteria</taxon>
        <taxon>Pseudomonadati</taxon>
        <taxon>Pseudomonadota</taxon>
        <taxon>Betaproteobacteria</taxon>
        <taxon>Burkholderiales</taxon>
        <taxon>Sphaerotilaceae</taxon>
        <taxon>Piscinibacter</taxon>
    </lineage>
</organism>
<proteinExistence type="inferred from homology"/>
<protein>
    <submittedName>
        <fullName evidence="3">Tripartite tricarboxylate transporter substrate binding protein</fullName>
    </submittedName>
</protein>
<evidence type="ECO:0000256" key="1">
    <source>
        <dbReference type="ARBA" id="ARBA00006987"/>
    </source>
</evidence>
<sequence>MNAITRRALLALGLSTAFAAHASDAWPAKPIKWIVPYQAGTSPDQTVRVVADAMSEVFKQTIVVENKPGVAGNLGAQVAARSAADGYTWVYSGSPMSTSMRMYKKPGFDVMKDFIHIGRIGTSDLTIVTGVGSPLKSMRDLIDISKRAPGKLSYGTGGIGSPAHMGAELMLSTAGIEAVHVPYKGAAESANAAIGKQVEFTLAITSVVLPHIQSGKLVPLAITSPKRHPRLPNVPTLAEAGVPVELVSMGGLAVPAGTPQPVVKRIGEVLNKVLADPVVKTKLENMGGNITPSTPAEFTEGLRAEIALAERMMKAARLEAQ</sequence>
<evidence type="ECO:0000313" key="3">
    <source>
        <dbReference type="EMBL" id="WOB05920.1"/>
    </source>
</evidence>
<dbReference type="Gene3D" id="3.40.190.150">
    <property type="entry name" value="Bordetella uptake gene, domain 1"/>
    <property type="match status" value="1"/>
</dbReference>
<keyword evidence="4" id="KW-1185">Reference proteome</keyword>
<dbReference type="RefSeq" id="WP_316698026.1">
    <property type="nucleotide sequence ID" value="NZ_CP136336.1"/>
</dbReference>
<dbReference type="Pfam" id="PF03401">
    <property type="entry name" value="TctC"/>
    <property type="match status" value="1"/>
</dbReference>
<reference evidence="3 4" key="1">
    <citation type="submission" date="2023-10" db="EMBL/GenBank/DDBJ databases">
        <title>Bacteria for the degradation of biodegradable plastic PBAT(Polybutylene adipate terephthalate).</title>
        <authorList>
            <person name="Weon H.-Y."/>
            <person name="Yeon J."/>
        </authorList>
    </citation>
    <scope>NUCLEOTIDE SEQUENCE [LARGE SCALE GENOMIC DNA]</scope>
    <source>
        <strain evidence="3 4">SBD 7-3</strain>
    </source>
</reference>
<dbReference type="Proteomes" id="UP001303946">
    <property type="component" value="Chromosome"/>
</dbReference>
<accession>A0ABZ0CLS1</accession>
<feature type="chain" id="PRO_5046566730" evidence="2">
    <location>
        <begin position="23"/>
        <end position="321"/>
    </location>
</feature>
<dbReference type="SUPFAM" id="SSF53850">
    <property type="entry name" value="Periplasmic binding protein-like II"/>
    <property type="match status" value="1"/>
</dbReference>
<dbReference type="PANTHER" id="PTHR42928:SF5">
    <property type="entry name" value="BLR1237 PROTEIN"/>
    <property type="match status" value="1"/>
</dbReference>
<feature type="signal peptide" evidence="2">
    <location>
        <begin position="1"/>
        <end position="22"/>
    </location>
</feature>
<dbReference type="CDD" id="cd07012">
    <property type="entry name" value="PBP2_Bug_TTT"/>
    <property type="match status" value="1"/>
</dbReference>
<dbReference type="PANTHER" id="PTHR42928">
    <property type="entry name" value="TRICARBOXYLATE-BINDING PROTEIN"/>
    <property type="match status" value="1"/>
</dbReference>
<dbReference type="PIRSF" id="PIRSF017082">
    <property type="entry name" value="YflP"/>
    <property type="match status" value="1"/>
</dbReference>
<dbReference type="InterPro" id="IPR042100">
    <property type="entry name" value="Bug_dom1"/>
</dbReference>